<proteinExistence type="predicted"/>
<name>A0ACC0X121_9ROSI</name>
<dbReference type="EMBL" id="CM047750">
    <property type="protein sequence ID" value="KAJ0007318.1"/>
    <property type="molecule type" value="Genomic_DNA"/>
</dbReference>
<sequence length="90" mass="9724">MLSSSSGQGYKEFQAEIKLLIRIHHGNLTNLLGNAVILSWEDRLRIAMDAAQAKLADIGMSRNFPTGGNHVSTVVAGIPDFQAILTLSTM</sequence>
<gene>
    <name evidence="1" type="ORF">Pint_29528</name>
</gene>
<organism evidence="1 2">
    <name type="scientific">Pistacia integerrima</name>
    <dbReference type="NCBI Taxonomy" id="434235"/>
    <lineage>
        <taxon>Eukaryota</taxon>
        <taxon>Viridiplantae</taxon>
        <taxon>Streptophyta</taxon>
        <taxon>Embryophyta</taxon>
        <taxon>Tracheophyta</taxon>
        <taxon>Spermatophyta</taxon>
        <taxon>Magnoliopsida</taxon>
        <taxon>eudicotyledons</taxon>
        <taxon>Gunneridae</taxon>
        <taxon>Pentapetalae</taxon>
        <taxon>rosids</taxon>
        <taxon>malvids</taxon>
        <taxon>Sapindales</taxon>
        <taxon>Anacardiaceae</taxon>
        <taxon>Pistacia</taxon>
    </lineage>
</organism>
<evidence type="ECO:0000313" key="2">
    <source>
        <dbReference type="Proteomes" id="UP001163603"/>
    </source>
</evidence>
<protein>
    <submittedName>
        <fullName evidence="1">Uncharacterized protein</fullName>
    </submittedName>
</protein>
<reference evidence="2" key="1">
    <citation type="journal article" date="2023" name="G3 (Bethesda)">
        <title>Genome assembly and association tests identify interacting loci associated with vigor, precocity, and sex in interspecific pistachio rootstocks.</title>
        <authorList>
            <person name="Palmer W."/>
            <person name="Jacygrad E."/>
            <person name="Sagayaradj S."/>
            <person name="Cavanaugh K."/>
            <person name="Han R."/>
            <person name="Bertier L."/>
            <person name="Beede B."/>
            <person name="Kafkas S."/>
            <person name="Golino D."/>
            <person name="Preece J."/>
            <person name="Michelmore R."/>
        </authorList>
    </citation>
    <scope>NUCLEOTIDE SEQUENCE [LARGE SCALE GENOMIC DNA]</scope>
</reference>
<comment type="caution">
    <text evidence="1">The sequence shown here is derived from an EMBL/GenBank/DDBJ whole genome shotgun (WGS) entry which is preliminary data.</text>
</comment>
<accession>A0ACC0X121</accession>
<keyword evidence="2" id="KW-1185">Reference proteome</keyword>
<evidence type="ECO:0000313" key="1">
    <source>
        <dbReference type="EMBL" id="KAJ0007318.1"/>
    </source>
</evidence>
<dbReference type="Proteomes" id="UP001163603">
    <property type="component" value="Chromosome 15"/>
</dbReference>